<dbReference type="Proteomes" id="UP001500403">
    <property type="component" value="Unassembled WGS sequence"/>
</dbReference>
<dbReference type="Gene3D" id="3.40.50.1010">
    <property type="entry name" value="5'-nuclease"/>
    <property type="match status" value="1"/>
</dbReference>
<evidence type="ECO:0000313" key="2">
    <source>
        <dbReference type="EMBL" id="GAA2928975.1"/>
    </source>
</evidence>
<feature type="compositionally biased region" description="Basic and acidic residues" evidence="1">
    <location>
        <begin position="128"/>
        <end position="139"/>
    </location>
</feature>
<evidence type="ECO:0000256" key="1">
    <source>
        <dbReference type="SAM" id="MobiDB-lite"/>
    </source>
</evidence>
<keyword evidence="3" id="KW-1185">Reference proteome</keyword>
<dbReference type="RefSeq" id="WP_344491716.1">
    <property type="nucleotide sequence ID" value="NZ_BAAAUD010000013.1"/>
</dbReference>
<reference evidence="3" key="1">
    <citation type="journal article" date="2019" name="Int. J. Syst. Evol. Microbiol.">
        <title>The Global Catalogue of Microorganisms (GCM) 10K type strain sequencing project: providing services to taxonomists for standard genome sequencing and annotation.</title>
        <authorList>
            <consortium name="The Broad Institute Genomics Platform"/>
            <consortium name="The Broad Institute Genome Sequencing Center for Infectious Disease"/>
            <person name="Wu L."/>
            <person name="Ma J."/>
        </authorList>
    </citation>
    <scope>NUCLEOTIDE SEQUENCE [LARGE SCALE GENOMIC DNA]</scope>
    <source>
        <strain evidence="3">JCM 9088</strain>
    </source>
</reference>
<accession>A0ABP6JF82</accession>
<dbReference type="EMBL" id="BAAAUD010000013">
    <property type="protein sequence ID" value="GAA2928975.1"/>
    <property type="molecule type" value="Genomic_DNA"/>
</dbReference>
<gene>
    <name evidence="2" type="ORF">GCM10010446_11860</name>
</gene>
<proteinExistence type="predicted"/>
<protein>
    <recommendedName>
        <fullName evidence="4">PIN domain-containing protein</fullName>
    </recommendedName>
</protein>
<sequence>MDTAGLAVIAPLVLAGPDHWVSGRCGREAAGAVIDRILTHARTGRYAIGRTSADVLSGARLTQRRYRALELDLTDAVVTVLAREYATDAVLTLDRKDFRTVGPLSAHTALRLLPDDPRAAVTAPRSGHSAEGRALRTEVRGPLVRTGPGFRPA</sequence>
<name>A0ABP6JF82_9ACTN</name>
<dbReference type="InterPro" id="IPR029060">
    <property type="entry name" value="PIN-like_dom_sf"/>
</dbReference>
<evidence type="ECO:0008006" key="4">
    <source>
        <dbReference type="Google" id="ProtNLM"/>
    </source>
</evidence>
<comment type="caution">
    <text evidence="2">The sequence shown here is derived from an EMBL/GenBank/DDBJ whole genome shotgun (WGS) entry which is preliminary data.</text>
</comment>
<organism evidence="2 3">
    <name type="scientific">Streptomyces enissocaesilis</name>
    <dbReference type="NCBI Taxonomy" id="332589"/>
    <lineage>
        <taxon>Bacteria</taxon>
        <taxon>Bacillati</taxon>
        <taxon>Actinomycetota</taxon>
        <taxon>Actinomycetes</taxon>
        <taxon>Kitasatosporales</taxon>
        <taxon>Streptomycetaceae</taxon>
        <taxon>Streptomyces</taxon>
        <taxon>Streptomyces rochei group</taxon>
    </lineage>
</organism>
<feature type="region of interest" description="Disordered" evidence="1">
    <location>
        <begin position="119"/>
        <end position="153"/>
    </location>
</feature>
<dbReference type="SUPFAM" id="SSF88723">
    <property type="entry name" value="PIN domain-like"/>
    <property type="match status" value="1"/>
</dbReference>
<evidence type="ECO:0000313" key="3">
    <source>
        <dbReference type="Proteomes" id="UP001500403"/>
    </source>
</evidence>